<dbReference type="Proteomes" id="UP000326367">
    <property type="component" value="Unassembled WGS sequence"/>
</dbReference>
<comment type="caution">
    <text evidence="1">The sequence shown here is derived from an EMBL/GenBank/DDBJ whole genome shotgun (WGS) entry which is preliminary data.</text>
</comment>
<dbReference type="Gene3D" id="3.40.630.30">
    <property type="match status" value="1"/>
</dbReference>
<dbReference type="InterPro" id="IPR016181">
    <property type="entry name" value="Acyl_CoA_acyltransferase"/>
</dbReference>
<gene>
    <name evidence="1" type="ORF">FJU31_07070</name>
</gene>
<reference evidence="1 2" key="1">
    <citation type="journal article" date="2020" name="Antonie Van Leeuwenhoek">
        <title>Stenotrophomonas cyclobalanopsidis sp. nov., isolated from the leaf spot disease of Cyclobalanopsis patelliformis.</title>
        <authorList>
            <person name="Bian D.R."/>
            <person name="Xue H."/>
            <person name="Piao C.G."/>
            <person name="Li Y."/>
        </authorList>
    </citation>
    <scope>NUCLEOTIDE SEQUENCE [LARGE SCALE GENOMIC DNA]</scope>
    <source>
        <strain evidence="1 2">TPQG1-4</strain>
    </source>
</reference>
<proteinExistence type="predicted"/>
<protein>
    <submittedName>
        <fullName evidence="1">GNAT family N-acetyltransferase</fullName>
    </submittedName>
</protein>
<dbReference type="EMBL" id="VYKI01000006">
    <property type="protein sequence ID" value="KAA9000888.1"/>
    <property type="molecule type" value="Genomic_DNA"/>
</dbReference>
<sequence length="203" mass="23116">MCIEPNLASPPALHPVLRRHLLLLGHGSINLRSLQRTDLPGWRTLCGQRRSRCNMNCRSEAEVQLFIGIQRSRLQEDNDRLLLGVFDQPSQTLIDQLTVRLQSARDRSAELQRFCQADWTDAQRFADTLQALCPFLFDQVGLHRVYVMLPPDDSAGLADVLRAAGFENEGLLRDHHLGPDGWEDRSLHALTAPTWRRQHPEQG</sequence>
<dbReference type="SUPFAM" id="SSF55729">
    <property type="entry name" value="Acyl-CoA N-acyltransferases (Nat)"/>
    <property type="match status" value="1"/>
</dbReference>
<organism evidence="1 2">
    <name type="scientific">Stenotrophomonas cyclobalanopsidis</name>
    <dbReference type="NCBI Taxonomy" id="2771362"/>
    <lineage>
        <taxon>Bacteria</taxon>
        <taxon>Pseudomonadati</taxon>
        <taxon>Pseudomonadota</taxon>
        <taxon>Gammaproteobacteria</taxon>
        <taxon>Lysobacterales</taxon>
        <taxon>Lysobacteraceae</taxon>
        <taxon>Stenotrophomonas</taxon>
    </lineage>
</organism>
<name>A0ABQ6T339_9GAMM</name>
<dbReference type="RefSeq" id="WP_150454113.1">
    <property type="nucleotide sequence ID" value="NZ_VYKI01000006.1"/>
</dbReference>
<evidence type="ECO:0000313" key="1">
    <source>
        <dbReference type="EMBL" id="KAA9000888.1"/>
    </source>
</evidence>
<accession>A0ABQ6T339</accession>
<keyword evidence="2" id="KW-1185">Reference proteome</keyword>
<evidence type="ECO:0000313" key="2">
    <source>
        <dbReference type="Proteomes" id="UP000326367"/>
    </source>
</evidence>